<keyword evidence="1" id="KW-0812">Transmembrane</keyword>
<dbReference type="InterPro" id="IPR049713">
    <property type="entry name" value="Pr6Pr-like"/>
</dbReference>
<evidence type="ECO:0000313" key="2">
    <source>
        <dbReference type="EMBL" id="SJM66065.1"/>
    </source>
</evidence>
<keyword evidence="1" id="KW-0472">Membrane</keyword>
<dbReference type="OrthoDB" id="9809977at2"/>
<name>A0A1R4GDJ8_9MICO</name>
<proteinExistence type="predicted"/>
<sequence>MLFNDDSPTVVAWRTIGILAALFAEAWNIANLTVTGERASEHFGYFTVHSNILIAGVWIWMLVQPRRPAWFEQLRGAATAYIVLTGLVYALLVAQPEEVWSWDITFTNLAHHRLLPVLAAADWLLVRSAQPLRIRRAWLWMIYPIGYLICCWIRWGIDGWVPYPFLDPATNGVLGLIPSTGQVLIAFIVGIYAVALMSRVAHPRVGSEDV</sequence>
<dbReference type="Proteomes" id="UP000195787">
    <property type="component" value="Unassembled WGS sequence"/>
</dbReference>
<feature type="transmembrane region" description="Helical" evidence="1">
    <location>
        <begin position="74"/>
        <end position="94"/>
    </location>
</feature>
<feature type="transmembrane region" description="Helical" evidence="1">
    <location>
        <begin position="175"/>
        <end position="195"/>
    </location>
</feature>
<feature type="transmembrane region" description="Helical" evidence="1">
    <location>
        <begin position="42"/>
        <end position="62"/>
    </location>
</feature>
<dbReference type="NCBIfam" id="NF038065">
    <property type="entry name" value="Pr6Pr"/>
    <property type="match status" value="1"/>
</dbReference>
<reference evidence="2 3" key="1">
    <citation type="submission" date="2017-02" db="EMBL/GenBank/DDBJ databases">
        <authorList>
            <person name="Peterson S.W."/>
        </authorList>
    </citation>
    <scope>NUCLEOTIDE SEQUENCE [LARGE SCALE GENOMIC DNA]</scope>
    <source>
        <strain evidence="2 3">LMG 22410</strain>
    </source>
</reference>
<evidence type="ECO:0000313" key="3">
    <source>
        <dbReference type="Proteomes" id="UP000195787"/>
    </source>
</evidence>
<protein>
    <submittedName>
        <fullName evidence="2">Integral membrane protein</fullName>
    </submittedName>
</protein>
<evidence type="ECO:0000256" key="1">
    <source>
        <dbReference type="SAM" id="Phobius"/>
    </source>
</evidence>
<organism evidence="2 3">
    <name type="scientific">Agrococcus casei LMG 22410</name>
    <dbReference type="NCBI Taxonomy" id="1255656"/>
    <lineage>
        <taxon>Bacteria</taxon>
        <taxon>Bacillati</taxon>
        <taxon>Actinomycetota</taxon>
        <taxon>Actinomycetes</taxon>
        <taxon>Micrococcales</taxon>
        <taxon>Microbacteriaceae</taxon>
        <taxon>Agrococcus</taxon>
    </lineage>
</organism>
<dbReference type="GeneID" id="303173743"/>
<keyword evidence="1" id="KW-1133">Transmembrane helix</keyword>
<dbReference type="RefSeq" id="WP_086992600.1">
    <property type="nucleotide sequence ID" value="NZ_FUHU01000043.1"/>
</dbReference>
<gene>
    <name evidence="2" type="ORF">CZ674_11015</name>
</gene>
<feature type="transmembrane region" description="Helical" evidence="1">
    <location>
        <begin position="12"/>
        <end position="30"/>
    </location>
</feature>
<dbReference type="AlphaFoldDB" id="A0A1R4GDJ8"/>
<feature type="transmembrane region" description="Helical" evidence="1">
    <location>
        <begin position="137"/>
        <end position="155"/>
    </location>
</feature>
<accession>A0A1R4GDJ8</accession>
<keyword evidence="3" id="KW-1185">Reference proteome</keyword>
<dbReference type="EMBL" id="FUHU01000043">
    <property type="protein sequence ID" value="SJM66065.1"/>
    <property type="molecule type" value="Genomic_DNA"/>
</dbReference>